<feature type="chain" id="PRO_5008391810" description="Filamentous haemagglutinin FhaB/tRNA nuclease CdiA-like TPS domain-containing protein" evidence="2">
    <location>
        <begin position="29"/>
        <end position="2929"/>
    </location>
</feature>
<evidence type="ECO:0000256" key="2">
    <source>
        <dbReference type="SAM" id="SignalP"/>
    </source>
</evidence>
<dbReference type="NCBIfam" id="TIGR01901">
    <property type="entry name" value="adhes_NPXG"/>
    <property type="match status" value="1"/>
</dbReference>
<sequence length="2929" mass="296566">MDIRRPFYQAIASALAGLLFLNPIVATAAQLAVDAAAGGNTQIGVAGNGVPIVNIATPNGSGLSHNKFSDYNVGQQGLILNNATGKTASTQLGGIIIGNPNLKGQAAQKILNEVTGASPSQLKGYTEVAGQGAHVIVANPHGITCNGCGFINTPRATLTTGKPILAGERLQGYDVDGGEIAIEGAGLNASNLDQFELITRSAKLNADLYAKQLTVVAGRNTVDAESLAATAKPDDGSAKPQLAIDSSALGGMYANTIRLVGTEQGVGVKLAGNMAASAGDIRIDANGKLELAQVAASGDLALKGQDVALNGPAYAGGSASVQASGALSNAQSLAAGSAIELKASQLSNSGVIEAGVNADNSRNARGDVAIDAQNLRNAGTVLASRNLQAKVAGTLDNQGGAIKGGNANLTANTLDNRQGRLLADGNLTLAAQHLDNRNGQTGAASLQVSGGDLDNRLGLFSAGQALSLDLTSLDNSGQGTLVSNGTLQAKVSQKLDNHADGLLSAKGALGVQAGAVDNRGGRLVSDAILSVSGGKLDNSTQGVASGKAGLQLDLESLDNSDGGTLASSGDLRANVRGALDNHGDGALVASGRLAVMAGSLDNQGGLLSSNGNLQLASGASDNRGGQILAQGRLDASTADLDNRDGVLSGQQGLSLHAGDIRNGTRAAGQPGGLITSQGALDLRAGQFEAIGGGEVSAKGDLQLTVTRLIQQQAKLIGEGNVRIDLDSNGQHGDFDNRGGLLSAEGALQVNGLGNLDNRGGEISSNQSFVLNASGDVDNGDQGGIISAGQLSLSAAALRNVNQGLLSGWQALAVNAASLDNSASGTLSSRNGTLDVTLSGVLDNHDQGALVSQGKLTLAAGSLNNAGGILSTQSDLGLALSGDLDNRNGGLLSAQGELAGSGRALDNRGGEINANGMQLDASSLDNSGGSLASSGALHLGLLGALLNLGPNAKLASAGPLDLSAGSVDNRGGQLVSQGLLKVLAGRFDNSAGGTVASQNALNLSLSGDLLNGQDGLIYSKAGKLDIGAASLDNSGGTLQGQLDTTLRIQGAAGNQGGRITSQAGNLDLRSASLDNGSGGVLDSAAGWLKLVTGGFSNNAGITQAQSLDVQATGGIDNRNGHLSAVSGNNTLVTSDLDNRGGGLYAGELLSVTGNQLLNQGAALGQGGKIGAGDIDFSLAGALNNRFGLVESSGSLDLSAASIDNVVGAIRALGQDGSTRVSSAGLLDNNLGRIETAAQDFSLQAGALQNGGGSVLHVGTGSFGIDLAQAGLAGGSFTTNGSLSYQAANWTNNSIIQARNLTLSVGTLNQDSGGQLLAAQSFNGSGGNWTNNGLIASDGSLDLSLSGSYTGNGRLSSLGDLTLGAGYIGLGASASIAGGGSTRVSSSGTLDNSGRLTSAAGLQVSAANLNNYGTLGSAANLRLVASNLLNQNGLIFSGGDMALRVGSFTNREADVYSLGALDLAADDAGNRAARLDNLSANLESVGDMRLNVAALNNQRVVLVVNDAGKYTAKIVEVDCYKYFNNSNADCDGGKEHQVWEITERDKLEVLQASAASSISAGGNLSISGDTLTNASSVISAGQNLYANVGSLSNQGVVTGETETMRVFRSERTRDPESRRDEADAFTDRYWVESPDYVDDPQSLTNALSHFIARTEREYPEYGSVTQLNSGDQTYAGIIQAAGNVSISASNPVNNSVIRNNYTYVNPGQKTGDTAVGASPVSTVVPINAQLPPDLAQQQVNPITLPGFSLPQGQNGLFRLSGEAGSGGAAGSVQGAGDPALAGASSAQSDSGLNIPRVQGLPSSTTPSNSHKYLIETNPELTSLKSFLSSDYLLGLLGYDPDQAQKRLGDGLYEQRLIQQAVVARTGQRFIDGMASDEALFKYLMDNAIAYKDSLNLTVGVGLTAEQVAALTHDIVWLEEAVVNGEKVLVPVLYLAQADNRLAPNGALIQGQDVSLISGGELNNAGTLRASNNLNATAANITNSGLAEAGNRLDLLATDSIRNTAGGIIAGRDVSLTALTGDVINERSVTRIDSAQGNRTWTTSFADSAARIEAAGNLDISAGRDIGNLGGALKAGNDLLLNAGRDVNISAVQVENGQVNGSRSYSQSVQQLGAEVSAGRDLDISAGRDLTAVASSLDAARNAALSAGRDVTLASAADESHSYSKTKKVTAQEDHVHQQSTTLNAGGDVLVSAGENITLKSSKIGAGNEAYLVAGDKIELLAENDSDYSLYEKKKKGSFGSKSFKRDEVTDVKAVGSQISAGADITLLSGGDQKYQGAKLESGNDIAIVSGGSVTFEAVKDLHQESHEKSKSNLAWQSAKGKGKTDEAVRQSELIANGSITIKAIDGLNIDYKHIDQKTVSQAIDAMVQADPNLAWLKDAEARGDVDWRAVKELHDSYSYSSSGLGAGAQLAIAIIVTYLTAGAASAAIGSAAGATAGSGTAMAAGTAATAATTASSAGWANLALTAVATSAASQAAISTINNRGNLGAVVEDVTSRDALKGYVAAGISAGYSPDNMALQLSVKAALKTATQGGSFTKNLGQAAIDMVADTVSGAIYNKVGNALVGTGLSTKVAVHAIVGGLIAEAAGGDFRSGALAAGANEALVASFGDKIFPGQQHEQLLAMTSQLVGMTVAAGVGGDEKAQEKAGWVAQQATLNNYLAHEEVDEMAKELIGCRANANPDACRGQVKDKFQEANDSKTGAKLYGCQSLNGTSCAAQLDAIEAGSKALDRLVDSPALLPEEKAIVEHFQEQTFADYAAGVHLDLITFAQENYGAILVGGGVGAAVKGAGEATVPKEAAKAVSPIVPGGGLAAHEAAGGHLIAKHVGQSEAQLLSRLSAEPKITGSSSFYDRTFAEKAVSQTLDMKQAEIASWLSGSANRLRLDHTLSSPVGISVARGASSAVDASSVRVILVRDSKMPTGYKILTGFPTVP</sequence>
<dbReference type="Proteomes" id="UP000077748">
    <property type="component" value="Chromosome"/>
</dbReference>
<feature type="domain" description="Filamentous haemagglutinin FhaB/tRNA nuclease CdiA-like TPS" evidence="3">
    <location>
        <begin position="47"/>
        <end position="168"/>
    </location>
</feature>
<dbReference type="SMART" id="SM00912">
    <property type="entry name" value="Haemagg_act"/>
    <property type="match status" value="1"/>
</dbReference>
<accession>A0A1A9KJD4</accession>
<evidence type="ECO:0000259" key="3">
    <source>
        <dbReference type="SMART" id="SM00912"/>
    </source>
</evidence>
<dbReference type="CDD" id="cd20684">
    <property type="entry name" value="CdiA-CT_Yk_RNaseA-like"/>
    <property type="match status" value="1"/>
</dbReference>
<dbReference type="EMBL" id="CP015878">
    <property type="protein sequence ID" value="ANI17707.1"/>
    <property type="molecule type" value="Genomic_DNA"/>
</dbReference>
<reference evidence="4 5" key="1">
    <citation type="submission" date="2016-05" db="EMBL/GenBank/DDBJ databases">
        <title>Genome Sequence of Pseudomonas citronellolis Strain SJTE-3, an Estrogens and Persistent Organic Pollutants degradation strain.</title>
        <authorList>
            <person name="Liang R."/>
        </authorList>
    </citation>
    <scope>NUCLEOTIDE SEQUENCE [LARGE SCALE GENOMIC DNA]</scope>
    <source>
        <strain evidence="4 5">SJTE-3</strain>
    </source>
</reference>
<feature type="signal peptide" evidence="2">
    <location>
        <begin position="1"/>
        <end position="28"/>
    </location>
</feature>
<dbReference type="InterPro" id="IPR008638">
    <property type="entry name" value="FhaB/CdiA-like_TPS"/>
</dbReference>
<organism evidence="4 5">
    <name type="scientific">Pseudomonas citronellolis</name>
    <dbReference type="NCBI Taxonomy" id="53408"/>
    <lineage>
        <taxon>Bacteria</taxon>
        <taxon>Pseudomonadati</taxon>
        <taxon>Pseudomonadota</taxon>
        <taxon>Gammaproteobacteria</taxon>
        <taxon>Pseudomonadales</taxon>
        <taxon>Pseudomonadaceae</taxon>
        <taxon>Pseudomonas</taxon>
    </lineage>
</organism>
<dbReference type="InterPro" id="IPR011050">
    <property type="entry name" value="Pectin_lyase_fold/virulence"/>
</dbReference>
<proteinExistence type="predicted"/>
<feature type="region of interest" description="Disordered" evidence="1">
    <location>
        <begin position="1775"/>
        <end position="1807"/>
    </location>
</feature>
<dbReference type="InterPro" id="IPR008619">
    <property type="entry name" value="Filamentous_hemagglutn_rpt"/>
</dbReference>
<dbReference type="Gene3D" id="2.160.20.10">
    <property type="entry name" value="Single-stranded right-handed beta-helix, Pectin lyase-like"/>
    <property type="match status" value="1"/>
</dbReference>
<dbReference type="InterPro" id="IPR012334">
    <property type="entry name" value="Pectin_lyas_fold"/>
</dbReference>
<dbReference type="Pfam" id="PF13332">
    <property type="entry name" value="Fil_haemagg_2"/>
    <property type="match status" value="2"/>
</dbReference>
<dbReference type="InterPro" id="IPR041436">
    <property type="entry name" value="RNAse_A_bac"/>
</dbReference>
<dbReference type="InterPro" id="IPR010069">
    <property type="entry name" value="CdiA_FHA1_rpt"/>
</dbReference>
<dbReference type="Pfam" id="PF05860">
    <property type="entry name" value="TPS"/>
    <property type="match status" value="1"/>
</dbReference>
<feature type="region of interest" description="Disordered" evidence="1">
    <location>
        <begin position="2302"/>
        <end position="2321"/>
    </location>
</feature>
<feature type="compositionally biased region" description="Polar residues" evidence="1">
    <location>
        <begin position="1798"/>
        <end position="1807"/>
    </location>
</feature>
<protein>
    <recommendedName>
        <fullName evidence="3">Filamentous haemagglutinin FhaB/tRNA nuclease CdiA-like TPS domain-containing protein</fullName>
    </recommendedName>
</protein>
<dbReference type="Pfam" id="PF18431">
    <property type="entry name" value="RNAse_A_bac"/>
    <property type="match status" value="1"/>
</dbReference>
<name>A0A1A9KJD4_9PSED</name>
<evidence type="ECO:0000313" key="4">
    <source>
        <dbReference type="EMBL" id="ANI17707.1"/>
    </source>
</evidence>
<dbReference type="GO" id="GO:0003824">
    <property type="term" value="F:catalytic activity"/>
    <property type="evidence" value="ECO:0007669"/>
    <property type="project" value="UniProtKB-ARBA"/>
</dbReference>
<dbReference type="RefSeq" id="WP_064584640.1">
    <property type="nucleotide sequence ID" value="NZ_CP015878.1"/>
</dbReference>
<dbReference type="NCBIfam" id="TIGR01731">
    <property type="entry name" value="fil_hemag_20aa"/>
    <property type="match status" value="24"/>
</dbReference>
<gene>
    <name evidence="4" type="ORF">A9C11_28605</name>
</gene>
<keyword evidence="2" id="KW-0732">Signal</keyword>
<evidence type="ECO:0000256" key="1">
    <source>
        <dbReference type="SAM" id="MobiDB-lite"/>
    </source>
</evidence>
<dbReference type="SUPFAM" id="SSF51126">
    <property type="entry name" value="Pectin lyase-like"/>
    <property type="match status" value="1"/>
</dbReference>
<evidence type="ECO:0000313" key="5">
    <source>
        <dbReference type="Proteomes" id="UP000077748"/>
    </source>
</evidence>
<dbReference type="InterPro" id="IPR025157">
    <property type="entry name" value="Hemagglutinin_rpt"/>
</dbReference>
<dbReference type="Pfam" id="PF05594">
    <property type="entry name" value="Fil_haemagg"/>
    <property type="match status" value="14"/>
</dbReference>